<sequence>MRYTTLLSLHLLVLASVFLLHCARAEGDEDNEKKLSALSSKKSTTKSENIPRWFNPKTMRRVGSDKVNVFGYAAFIPSKEPKYNPITDHKLPLARRLNAGYILPNTFTPREWAPLRRFFEEPEQVENAAGVPQSFRLEHRFVSWFTVVSTIFGEFGYVPRIGDYFAEDPLTPHYRHGINSLPSPLAIPRIVGWLFVSLFPANWLKYPYLPWKPWKPWRIQFCDLPSNNIVKSFAHYCHDPALRIPPCAKHPRWRERSNVIKKRKPSERDQTICAEWPIWSVAKGTVKLNFPEREALLILEGEAVLRTGEGKEVTVTAGELVIISEGSTCEWVVKKAMMAHFNKGK</sequence>
<dbReference type="InterPro" id="IPR011051">
    <property type="entry name" value="RmlC_Cupin_sf"/>
</dbReference>
<evidence type="ECO:0000256" key="1">
    <source>
        <dbReference type="SAM" id="MobiDB-lite"/>
    </source>
</evidence>
<organism evidence="4">
    <name type="scientific">Guillardia theta</name>
    <name type="common">Cryptophyte</name>
    <name type="synonym">Cryptomonas phi</name>
    <dbReference type="NCBI Taxonomy" id="55529"/>
    <lineage>
        <taxon>Eukaryota</taxon>
        <taxon>Cryptophyceae</taxon>
        <taxon>Pyrenomonadales</taxon>
        <taxon>Geminigeraceae</taxon>
        <taxon>Guillardia</taxon>
    </lineage>
</organism>
<dbReference type="EMBL" id="HBKN01008868">
    <property type="protein sequence ID" value="CAE2270872.1"/>
    <property type="molecule type" value="Transcribed_RNA"/>
</dbReference>
<feature type="region of interest" description="Disordered" evidence="1">
    <location>
        <begin position="31"/>
        <end position="50"/>
    </location>
</feature>
<name>A0A7S4JQY9_GUITH</name>
<proteinExistence type="predicted"/>
<keyword evidence="2" id="KW-0732">Signal</keyword>
<evidence type="ECO:0000313" key="4">
    <source>
        <dbReference type="EMBL" id="CAE2270872.1"/>
    </source>
</evidence>
<dbReference type="InterPro" id="IPR014710">
    <property type="entry name" value="RmlC-like_jellyroll"/>
</dbReference>
<dbReference type="Gene3D" id="2.60.120.10">
    <property type="entry name" value="Jelly Rolls"/>
    <property type="match status" value="1"/>
</dbReference>
<dbReference type="AlphaFoldDB" id="A0A7S4JQY9"/>
<feature type="chain" id="PRO_5030917419" description="(S)-ureidoglycine aminohydrolase cupin domain-containing protein" evidence="2">
    <location>
        <begin position="26"/>
        <end position="345"/>
    </location>
</feature>
<evidence type="ECO:0000256" key="2">
    <source>
        <dbReference type="SAM" id="SignalP"/>
    </source>
</evidence>
<reference evidence="4" key="1">
    <citation type="submission" date="2021-01" db="EMBL/GenBank/DDBJ databases">
        <authorList>
            <person name="Corre E."/>
            <person name="Pelletier E."/>
            <person name="Niang G."/>
            <person name="Scheremetjew M."/>
            <person name="Finn R."/>
            <person name="Kale V."/>
            <person name="Holt S."/>
            <person name="Cochrane G."/>
            <person name="Meng A."/>
            <person name="Brown T."/>
            <person name="Cohen L."/>
        </authorList>
    </citation>
    <scope>NUCLEOTIDE SEQUENCE</scope>
    <source>
        <strain evidence="4">CCMP 2712</strain>
    </source>
</reference>
<protein>
    <recommendedName>
        <fullName evidence="3">(S)-ureidoglycine aminohydrolase cupin domain-containing protein</fullName>
    </recommendedName>
</protein>
<dbReference type="Pfam" id="PF05899">
    <property type="entry name" value="Cupin_3"/>
    <property type="match status" value="1"/>
</dbReference>
<feature type="domain" description="(S)-ureidoglycine aminohydrolase cupin" evidence="3">
    <location>
        <begin position="275"/>
        <end position="336"/>
    </location>
</feature>
<dbReference type="InterPro" id="IPR008579">
    <property type="entry name" value="UGlyAH_Cupin_dom"/>
</dbReference>
<evidence type="ECO:0000259" key="3">
    <source>
        <dbReference type="Pfam" id="PF05899"/>
    </source>
</evidence>
<accession>A0A7S4JQY9</accession>
<dbReference type="SUPFAM" id="SSF51182">
    <property type="entry name" value="RmlC-like cupins"/>
    <property type="match status" value="1"/>
</dbReference>
<feature type="signal peptide" evidence="2">
    <location>
        <begin position="1"/>
        <end position="25"/>
    </location>
</feature>
<gene>
    <name evidence="4" type="ORF">GTHE00462_LOCUS6960</name>
</gene>